<feature type="domain" description="C2H2-type" evidence="13">
    <location>
        <begin position="399"/>
        <end position="426"/>
    </location>
</feature>
<dbReference type="FunFam" id="3.30.160.60:FF:001967">
    <property type="entry name" value="Ras-responsive element-binding protein"/>
    <property type="match status" value="1"/>
</dbReference>
<dbReference type="Pfam" id="PF13912">
    <property type="entry name" value="zf-C2H2_6"/>
    <property type="match status" value="1"/>
</dbReference>
<evidence type="ECO:0000256" key="8">
    <source>
        <dbReference type="ARBA" id="ARBA00023125"/>
    </source>
</evidence>
<evidence type="ECO:0000313" key="14">
    <source>
        <dbReference type="EMBL" id="KAF7696110.1"/>
    </source>
</evidence>
<keyword evidence="4" id="KW-0677">Repeat</keyword>
<feature type="compositionally biased region" description="Basic and acidic residues" evidence="12">
    <location>
        <begin position="414"/>
        <end position="428"/>
    </location>
</feature>
<dbReference type="GO" id="GO:0008270">
    <property type="term" value="F:zinc ion binding"/>
    <property type="evidence" value="ECO:0007669"/>
    <property type="project" value="UniProtKB-KW"/>
</dbReference>
<evidence type="ECO:0000256" key="10">
    <source>
        <dbReference type="ARBA" id="ARBA00023242"/>
    </source>
</evidence>
<feature type="region of interest" description="Disordered" evidence="12">
    <location>
        <begin position="414"/>
        <end position="446"/>
    </location>
</feature>
<keyword evidence="7" id="KW-0805">Transcription regulation</keyword>
<dbReference type="PROSITE" id="PS00028">
    <property type="entry name" value="ZINC_FINGER_C2H2_1"/>
    <property type="match status" value="5"/>
</dbReference>
<dbReference type="FunFam" id="3.30.160.60:FF:000412">
    <property type="entry name" value="zinc finger protein 64 isoform X1"/>
    <property type="match status" value="1"/>
</dbReference>
<dbReference type="GO" id="GO:0005634">
    <property type="term" value="C:nucleus"/>
    <property type="evidence" value="ECO:0007669"/>
    <property type="project" value="UniProtKB-SubCell"/>
</dbReference>
<keyword evidence="15" id="KW-1185">Reference proteome</keyword>
<evidence type="ECO:0000256" key="12">
    <source>
        <dbReference type="SAM" id="MobiDB-lite"/>
    </source>
</evidence>
<accession>A0A8T0ASM1</accession>
<comment type="subcellular location">
    <subcellularLocation>
        <location evidence="1">Nucleus</location>
    </subcellularLocation>
</comment>
<dbReference type="SMART" id="SM00355">
    <property type="entry name" value="ZnF_C2H2"/>
    <property type="match status" value="11"/>
</dbReference>
<comment type="similarity">
    <text evidence="2">Belongs to the krueppel C2H2-type zinc-finger protein family.</text>
</comment>
<dbReference type="FunFam" id="3.30.160.60:FF:000660">
    <property type="entry name" value="zinc finger protein 64 isoform X1"/>
    <property type="match status" value="1"/>
</dbReference>
<keyword evidence="3" id="KW-0479">Metal-binding</keyword>
<dbReference type="PROSITE" id="PS50157">
    <property type="entry name" value="ZINC_FINGER_C2H2_2"/>
    <property type="match status" value="7"/>
</dbReference>
<keyword evidence="10" id="KW-0539">Nucleus</keyword>
<protein>
    <recommendedName>
        <fullName evidence="13">C2H2-type domain-containing protein</fullName>
    </recommendedName>
</protein>
<dbReference type="InterPro" id="IPR013087">
    <property type="entry name" value="Znf_C2H2_type"/>
</dbReference>
<feature type="domain" description="C2H2-type" evidence="13">
    <location>
        <begin position="281"/>
        <end position="308"/>
    </location>
</feature>
<keyword evidence="5 11" id="KW-0863">Zinc-finger</keyword>
<sequence>MNVSDAELMIMTSFNRDDINHLLMEVSPDIHICGFCKQQYNNFEVFLAHKQNGCQIPTTDISVTSTGADETVQEFPFEEALQTCVSKAGKKSIKTQKPASKKLKPALTQKRRICSFSGCTFKTQYGQKDMERHMLTHTGDRPFECELCHKRFSRRDKLNLHSRSHTGEKPHKCKHCTYAAADSSSLKKHLRVHYDERPFKCQICPYASRNSSQLTVHLRSHTGDAPFQCSECGAKFKINSDLKRHTRVHSGEKPYACELCDYRCAMKANLKSHARLRHGAYACAECDFRCTAKTALRAHSRQHAPARPLRCTCCPYSCNSKGALKKHERVHSDERPFTCHRCPFASKQRANLLVHMKKCHGEKVIEGRSKLAKRGKAGDESTSPVGSRYRVRLEAARAFRCNLCDASFVREDSLRSHKRQHSDTEKQLRLAQSQNSTVKQTDKGPEQVSFALTNGSGPSYGNTQLKIFVAPPVGQEGTFIQAAVDVPSSKPGTVLLSSEGQNVILNPIIQQVPIETQTFISSSSSSESSHAYITACSDLDSLHALIQQGGAEVTVVTEGHTSITTASSASSTFESALDIETPPSDEKLKQSDEANPALDDGLDVADMSIETSSSILVHNVTLSISEPDQPVPIYQLSPHHIFSDSNPPDRIED</sequence>
<dbReference type="EMBL" id="JABFDY010000016">
    <property type="protein sequence ID" value="KAF7696110.1"/>
    <property type="molecule type" value="Genomic_DNA"/>
</dbReference>
<dbReference type="FunFam" id="3.30.160.60:FF:000669">
    <property type="entry name" value="zinc finger protein 64 isoform X1"/>
    <property type="match status" value="1"/>
</dbReference>
<feature type="domain" description="C2H2-type" evidence="13">
    <location>
        <begin position="199"/>
        <end position="226"/>
    </location>
</feature>
<dbReference type="Gene3D" id="3.30.160.60">
    <property type="entry name" value="Classic Zinc Finger"/>
    <property type="match status" value="9"/>
</dbReference>
<keyword evidence="8" id="KW-0238">DNA-binding</keyword>
<dbReference type="GO" id="GO:0003677">
    <property type="term" value="F:DNA binding"/>
    <property type="evidence" value="ECO:0007669"/>
    <property type="project" value="UniProtKB-KW"/>
</dbReference>
<dbReference type="FunFam" id="3.30.160.60:FF:002343">
    <property type="entry name" value="Zinc finger protein 33A"/>
    <property type="match status" value="1"/>
</dbReference>
<evidence type="ECO:0000256" key="11">
    <source>
        <dbReference type="PROSITE-ProRule" id="PRU00042"/>
    </source>
</evidence>
<evidence type="ECO:0000259" key="13">
    <source>
        <dbReference type="PROSITE" id="PS50157"/>
    </source>
</evidence>
<evidence type="ECO:0000313" key="15">
    <source>
        <dbReference type="Proteomes" id="UP000606274"/>
    </source>
</evidence>
<comment type="caution">
    <text evidence="14">The sequence shown here is derived from an EMBL/GenBank/DDBJ whole genome shotgun (WGS) entry which is preliminary data.</text>
</comment>
<evidence type="ECO:0000256" key="5">
    <source>
        <dbReference type="ARBA" id="ARBA00022771"/>
    </source>
</evidence>
<evidence type="ECO:0000256" key="3">
    <source>
        <dbReference type="ARBA" id="ARBA00022723"/>
    </source>
</evidence>
<keyword evidence="9" id="KW-0804">Transcription</keyword>
<feature type="domain" description="C2H2-type" evidence="13">
    <location>
        <begin position="309"/>
        <end position="336"/>
    </location>
</feature>
<name>A0A8T0ASM1_SILME</name>
<evidence type="ECO:0000256" key="1">
    <source>
        <dbReference type="ARBA" id="ARBA00004123"/>
    </source>
</evidence>
<dbReference type="SUPFAM" id="SSF57667">
    <property type="entry name" value="beta-beta-alpha zinc fingers"/>
    <property type="match status" value="5"/>
</dbReference>
<feature type="domain" description="C2H2-type" evidence="13">
    <location>
        <begin position="143"/>
        <end position="170"/>
    </location>
</feature>
<evidence type="ECO:0000256" key="7">
    <source>
        <dbReference type="ARBA" id="ARBA00023015"/>
    </source>
</evidence>
<reference evidence="14" key="1">
    <citation type="submission" date="2020-08" db="EMBL/GenBank/DDBJ databases">
        <title>Chromosome-level assembly of Southern catfish (Silurus meridionalis) provides insights into visual adaptation to the nocturnal and benthic lifestyles.</title>
        <authorList>
            <person name="Zhang Y."/>
            <person name="Wang D."/>
            <person name="Peng Z."/>
        </authorList>
    </citation>
    <scope>NUCLEOTIDE SEQUENCE</scope>
    <source>
        <strain evidence="14">SWU-2019-XX</strain>
        <tissue evidence="14">Muscle</tissue>
    </source>
</reference>
<feature type="compositionally biased region" description="Polar residues" evidence="12">
    <location>
        <begin position="430"/>
        <end position="439"/>
    </location>
</feature>
<dbReference type="PANTHER" id="PTHR23234:SF10">
    <property type="entry name" value="RIKEN CDNA 6720489N17 GENE-RELATED"/>
    <property type="match status" value="1"/>
</dbReference>
<keyword evidence="6" id="KW-0862">Zinc</keyword>
<dbReference type="PANTHER" id="PTHR23234">
    <property type="entry name" value="ZNF44 PROTEIN"/>
    <property type="match status" value="1"/>
</dbReference>
<feature type="domain" description="C2H2-type" evidence="13">
    <location>
        <begin position="227"/>
        <end position="254"/>
    </location>
</feature>
<evidence type="ECO:0000256" key="6">
    <source>
        <dbReference type="ARBA" id="ARBA00022833"/>
    </source>
</evidence>
<dbReference type="Pfam" id="PF00096">
    <property type="entry name" value="zf-C2H2"/>
    <property type="match status" value="3"/>
</dbReference>
<dbReference type="InterPro" id="IPR050758">
    <property type="entry name" value="Znf_C2H2-type"/>
</dbReference>
<evidence type="ECO:0000256" key="4">
    <source>
        <dbReference type="ARBA" id="ARBA00022737"/>
    </source>
</evidence>
<evidence type="ECO:0000256" key="2">
    <source>
        <dbReference type="ARBA" id="ARBA00006991"/>
    </source>
</evidence>
<dbReference type="InterPro" id="IPR036236">
    <property type="entry name" value="Znf_C2H2_sf"/>
</dbReference>
<evidence type="ECO:0000256" key="9">
    <source>
        <dbReference type="ARBA" id="ARBA00023163"/>
    </source>
</evidence>
<dbReference type="Proteomes" id="UP000606274">
    <property type="component" value="Unassembled WGS sequence"/>
</dbReference>
<feature type="domain" description="C2H2-type" evidence="13">
    <location>
        <begin position="171"/>
        <end position="198"/>
    </location>
</feature>
<organism evidence="14 15">
    <name type="scientific">Silurus meridionalis</name>
    <name type="common">Southern catfish</name>
    <name type="synonym">Silurus soldatovi meridionalis</name>
    <dbReference type="NCBI Taxonomy" id="175797"/>
    <lineage>
        <taxon>Eukaryota</taxon>
        <taxon>Metazoa</taxon>
        <taxon>Chordata</taxon>
        <taxon>Craniata</taxon>
        <taxon>Vertebrata</taxon>
        <taxon>Euteleostomi</taxon>
        <taxon>Actinopterygii</taxon>
        <taxon>Neopterygii</taxon>
        <taxon>Teleostei</taxon>
        <taxon>Ostariophysi</taxon>
        <taxon>Siluriformes</taxon>
        <taxon>Siluridae</taxon>
        <taxon>Silurus</taxon>
    </lineage>
</organism>
<gene>
    <name evidence="14" type="ORF">HF521_006204</name>
</gene>
<proteinExistence type="inferred from homology"/>
<dbReference type="AlphaFoldDB" id="A0A8T0ASM1"/>
<dbReference type="FunFam" id="3.30.160.60:FF:000223">
    <property type="entry name" value="zinc finger protein 64 isoform X1"/>
    <property type="match status" value="1"/>
</dbReference>